<feature type="compositionally biased region" description="Polar residues" evidence="1">
    <location>
        <begin position="378"/>
        <end position="389"/>
    </location>
</feature>
<feature type="region of interest" description="Disordered" evidence="1">
    <location>
        <begin position="587"/>
        <end position="615"/>
    </location>
</feature>
<dbReference type="OrthoDB" id="8446971at2759"/>
<feature type="region of interest" description="Disordered" evidence="1">
    <location>
        <begin position="192"/>
        <end position="223"/>
    </location>
</feature>
<keyword evidence="3" id="KW-1185">Reference proteome</keyword>
<feature type="compositionally biased region" description="Polar residues" evidence="1">
    <location>
        <begin position="341"/>
        <end position="352"/>
    </location>
</feature>
<feature type="region of interest" description="Disordered" evidence="1">
    <location>
        <begin position="277"/>
        <end position="438"/>
    </location>
</feature>
<sequence>MHISYIEVPAVSLVSLSLLWRRIVIRSSEQEKDTLISTMDFWRIDFNAPKWRFWERFPPFRPEPKVKVLTHVIGHTLNFHKDFVMRLVSKTEVREVEECNVIVAFCPISSQMGPDIEAALKQIPDNKPTVVVAMHHTHNPESIVPENGRYKNSKTQHIVHCLFHENEGLLKCTVTNEAVEYTQRILRQHAQDSAATVPPESSSAACAGIEGGGTGTQEHPTGDEGFVMVSVAAVPPESSSAACAGIEGGGTGTQEHPTRDEGFVMVSVAAVPPESSSAACAGIEGGGMGTQEHPTGDEGFVMNSAATVPPESSSAACAGIEGGGMGTQEHPTGDEGLVMNSAATVPPESSSAACAGIEGGGMGTQEHPTGDEGLVMNSAATVPPESSSAACAGIEGGGMGTQEHPTGDEGLVMKQEPSSRQKEEMNGSEASPHQPPPLKRFCSVLWNSTTTSIPGQNPKIHIFTVVTGNTLNSHKTFLEHLAAKLTEVKGVEECDVIVAFCPISSRMGTDIEEALQQIPDNKPTVVVAMHHTHNPESIVPENGRYKNSKTQHIVHCLFHENEGLLKCTVTNEAVEYTQRILRQHAQDSAATVPPESSSAACAGIEGGTKGTQDPAEPKVKVLTRAIGNTLNFHKDFVMRLVSKTEVREVEECNVIVAFCPISSRMGTDIEAALKQIPDNKPTVVVAMHHTHNPESIVPENGRYKNSKTQHIVHCLFHENEGLLKCSVTNEAVEYTQRILRQHAQVVNGT</sequence>
<organism evidence="2 3">
    <name type="scientific">Albula goreensis</name>
    <dbReference type="NCBI Taxonomy" id="1534307"/>
    <lineage>
        <taxon>Eukaryota</taxon>
        <taxon>Metazoa</taxon>
        <taxon>Chordata</taxon>
        <taxon>Craniata</taxon>
        <taxon>Vertebrata</taxon>
        <taxon>Euteleostomi</taxon>
        <taxon>Actinopterygii</taxon>
        <taxon>Neopterygii</taxon>
        <taxon>Teleostei</taxon>
        <taxon>Albuliformes</taxon>
        <taxon>Albulidae</taxon>
        <taxon>Albula</taxon>
    </lineage>
</organism>
<gene>
    <name evidence="2" type="ORF">AGOR_G00084490</name>
</gene>
<dbReference type="EMBL" id="JAERUA010000007">
    <property type="protein sequence ID" value="KAI1897557.1"/>
    <property type="molecule type" value="Genomic_DNA"/>
</dbReference>
<name>A0A8T3DQH0_9TELE</name>
<evidence type="ECO:0000313" key="2">
    <source>
        <dbReference type="EMBL" id="KAI1897557.1"/>
    </source>
</evidence>
<feature type="compositionally biased region" description="Polar residues" evidence="1">
    <location>
        <begin position="192"/>
        <end position="204"/>
    </location>
</feature>
<dbReference type="PANTHER" id="PTHR34488">
    <property type="entry name" value="SI:CH211-245H14.1-RELATED"/>
    <property type="match status" value="1"/>
</dbReference>
<feature type="compositionally biased region" description="Polar residues" evidence="1">
    <location>
        <begin position="304"/>
        <end position="315"/>
    </location>
</feature>
<evidence type="ECO:0000313" key="3">
    <source>
        <dbReference type="Proteomes" id="UP000829720"/>
    </source>
</evidence>
<evidence type="ECO:0000256" key="1">
    <source>
        <dbReference type="SAM" id="MobiDB-lite"/>
    </source>
</evidence>
<dbReference type="Proteomes" id="UP000829720">
    <property type="component" value="Unassembled WGS sequence"/>
</dbReference>
<proteinExistence type="predicted"/>
<feature type="compositionally biased region" description="Polar residues" evidence="1">
    <location>
        <begin position="587"/>
        <end position="599"/>
    </location>
</feature>
<comment type="caution">
    <text evidence="2">The sequence shown here is derived from an EMBL/GenBank/DDBJ whole genome shotgun (WGS) entry which is preliminary data.</text>
</comment>
<reference evidence="2" key="1">
    <citation type="submission" date="2021-01" db="EMBL/GenBank/DDBJ databases">
        <authorList>
            <person name="Zahm M."/>
            <person name="Roques C."/>
            <person name="Cabau C."/>
            <person name="Klopp C."/>
            <person name="Donnadieu C."/>
            <person name="Jouanno E."/>
            <person name="Lampietro C."/>
            <person name="Louis A."/>
            <person name="Herpin A."/>
            <person name="Echchiki A."/>
            <person name="Berthelot C."/>
            <person name="Parey E."/>
            <person name="Roest-Crollius H."/>
            <person name="Braasch I."/>
            <person name="Postlethwait J."/>
            <person name="Bobe J."/>
            <person name="Montfort J."/>
            <person name="Bouchez O."/>
            <person name="Begum T."/>
            <person name="Mejri S."/>
            <person name="Adams A."/>
            <person name="Chen W.-J."/>
            <person name="Guiguen Y."/>
        </authorList>
    </citation>
    <scope>NUCLEOTIDE SEQUENCE</scope>
    <source>
        <tissue evidence="2">Blood</tissue>
    </source>
</reference>
<dbReference type="AlphaFoldDB" id="A0A8T3DQH0"/>
<accession>A0A8T3DQH0</accession>
<protein>
    <submittedName>
        <fullName evidence="2">Uncharacterized protein</fullName>
    </submittedName>
</protein>
<dbReference type="PANTHER" id="PTHR34488:SF1">
    <property type="entry name" value="SI:CH211-245H14.1-RELATED"/>
    <property type="match status" value="1"/>
</dbReference>